<evidence type="ECO:0000256" key="1">
    <source>
        <dbReference type="SAM" id="MobiDB-lite"/>
    </source>
</evidence>
<dbReference type="AlphaFoldDB" id="A0A139A8H1"/>
<reference evidence="2 3" key="1">
    <citation type="journal article" date="2015" name="Genome Biol. Evol.">
        <title>Phylogenomic analyses indicate that early fungi evolved digesting cell walls of algal ancestors of land plants.</title>
        <authorList>
            <person name="Chang Y."/>
            <person name="Wang S."/>
            <person name="Sekimoto S."/>
            <person name="Aerts A.L."/>
            <person name="Choi C."/>
            <person name="Clum A."/>
            <person name="LaButti K.M."/>
            <person name="Lindquist E.A."/>
            <person name="Yee Ngan C."/>
            <person name="Ohm R.A."/>
            <person name="Salamov A.A."/>
            <person name="Grigoriev I.V."/>
            <person name="Spatafora J.W."/>
            <person name="Berbee M.L."/>
        </authorList>
    </citation>
    <scope>NUCLEOTIDE SEQUENCE [LARGE SCALE GENOMIC DNA]</scope>
    <source>
        <strain evidence="2 3">JEL478</strain>
    </source>
</reference>
<evidence type="ECO:0000313" key="2">
    <source>
        <dbReference type="EMBL" id="KXS12745.1"/>
    </source>
</evidence>
<feature type="region of interest" description="Disordered" evidence="1">
    <location>
        <begin position="1"/>
        <end position="20"/>
    </location>
</feature>
<accession>A0A139A8H1</accession>
<dbReference type="EMBL" id="KQ965785">
    <property type="protein sequence ID" value="KXS12745.1"/>
    <property type="molecule type" value="Genomic_DNA"/>
</dbReference>
<gene>
    <name evidence="2" type="ORF">M427DRAFT_34563</name>
</gene>
<organism evidence="2 3">
    <name type="scientific">Gonapodya prolifera (strain JEL478)</name>
    <name type="common">Monoblepharis prolifera</name>
    <dbReference type="NCBI Taxonomy" id="1344416"/>
    <lineage>
        <taxon>Eukaryota</taxon>
        <taxon>Fungi</taxon>
        <taxon>Fungi incertae sedis</taxon>
        <taxon>Chytridiomycota</taxon>
        <taxon>Chytridiomycota incertae sedis</taxon>
        <taxon>Monoblepharidomycetes</taxon>
        <taxon>Monoblepharidales</taxon>
        <taxon>Gonapodyaceae</taxon>
        <taxon>Gonapodya</taxon>
    </lineage>
</organism>
<name>A0A139A8H1_GONPJ</name>
<dbReference type="Proteomes" id="UP000070544">
    <property type="component" value="Unassembled WGS sequence"/>
</dbReference>
<evidence type="ECO:0000313" key="3">
    <source>
        <dbReference type="Proteomes" id="UP000070544"/>
    </source>
</evidence>
<proteinExistence type="predicted"/>
<keyword evidence="3" id="KW-1185">Reference proteome</keyword>
<sequence length="208" mass="22979">MPSRARAGVGEKPPGSLPNTISSAARLQTLQDAALGRNQWRKGAETGPYFALRVLRYPAFTVLSSVADAAAKLIPPRIPLCVSISTLDPMEEFPDFTPLPPRILGRTSLRDEYPSTIASEKIKERCKRMQREEHTAFALFALPVQPPIRIQIHYHNRISACDYSRRARHEPHHQRPSSVGGTISFDGCSVASTSHVLAGMKGPEIWDS</sequence>
<protein>
    <submittedName>
        <fullName evidence="2">Uncharacterized protein</fullName>
    </submittedName>
</protein>